<dbReference type="Pfam" id="PF07396">
    <property type="entry name" value="Porin_O_P"/>
    <property type="match status" value="1"/>
</dbReference>
<protein>
    <submittedName>
        <fullName evidence="2">Phosphate-selective porin O and P</fullName>
    </submittedName>
</protein>
<evidence type="ECO:0000313" key="2">
    <source>
        <dbReference type="EMBL" id="ADJ27677.1"/>
    </source>
</evidence>
<organism evidence="2 3">
    <name type="scientific">Nitrosococcus watsoni (strain C-113)</name>
    <dbReference type="NCBI Taxonomy" id="105559"/>
    <lineage>
        <taxon>Bacteria</taxon>
        <taxon>Pseudomonadati</taxon>
        <taxon>Pseudomonadota</taxon>
        <taxon>Gammaproteobacteria</taxon>
        <taxon>Chromatiales</taxon>
        <taxon>Chromatiaceae</taxon>
        <taxon>Nitrosococcus</taxon>
    </lineage>
</organism>
<feature type="region of interest" description="Disordered" evidence="1">
    <location>
        <begin position="37"/>
        <end position="78"/>
    </location>
</feature>
<dbReference type="EMBL" id="CP002086">
    <property type="protein sequence ID" value="ADJ27677.1"/>
    <property type="molecule type" value="Genomic_DNA"/>
</dbReference>
<gene>
    <name evidence="2" type="ordered locus">Nwat_0722</name>
</gene>
<dbReference type="InterPro" id="IPR023614">
    <property type="entry name" value="Porin_dom_sf"/>
</dbReference>
<dbReference type="AlphaFoldDB" id="D8KBR6"/>
<accession>D8KBR6</accession>
<evidence type="ECO:0000313" key="3">
    <source>
        <dbReference type="Proteomes" id="UP000000393"/>
    </source>
</evidence>
<proteinExistence type="predicted"/>
<dbReference type="InterPro" id="IPR010870">
    <property type="entry name" value="Porin_O/P"/>
</dbReference>
<feature type="compositionally biased region" description="Basic and acidic residues" evidence="1">
    <location>
        <begin position="66"/>
        <end position="75"/>
    </location>
</feature>
<dbReference type="Gene3D" id="2.40.160.10">
    <property type="entry name" value="Porin"/>
    <property type="match status" value="1"/>
</dbReference>
<dbReference type="HOGENOM" id="CLU_031025_4_0_6"/>
<keyword evidence="3" id="KW-1185">Reference proteome</keyword>
<sequence>MLASPSDAGTEALLELLKVLRDRGTISQNEFEALRHAAKDDKEKKVSKREQGERKTKQATVTTTNSKEKNSKKESASITLGENGLEIESRNGNFKAEIGGRLQVDAQANFNDESGPLNTHLYNGTSIRRARIHVGGTLYKDFNYKFEYDFTRAGNRPTATGITDAWLQYAHFKPFSITMGQFKEPFSLASVTSNRFITFIERPLLNNAFVEFPNPYKLGISAESYGTRWTVRTAFQTENSGRNTSISDTSYEAVGRTTFLPIYNGPTQILHLGASGAYTWVNNTFDSAAGELKNSPLIFASQPYTNVDRTPWVTTGPLTTKLGPDHKRLDRVGRFGAELAGVYGPFSFQSEYTRVNLSGIGYSGDDVLDGYYAFISYFLTGESRVYENKRGAFGRLKPKRNFDLGNGWGAWEVAVRWDQLDMNTDNVNGGNIQTATIALNWYVNPHVRFMANYGYVVDINTRAANPAIAKFNGLNPSILEFRAQIDW</sequence>
<reference evidence="2 3" key="1">
    <citation type="submission" date="2010-06" db="EMBL/GenBank/DDBJ databases">
        <title>Complete sequence of chromosome of Nitrosococcus watsoni C-113.</title>
        <authorList>
            <consortium name="US DOE Joint Genome Institute"/>
            <person name="Lucas S."/>
            <person name="Copeland A."/>
            <person name="Lapidus A."/>
            <person name="Cheng J.-F."/>
            <person name="Bruce D."/>
            <person name="Goodwin L."/>
            <person name="Pitluck S."/>
            <person name="Malfatti S.A."/>
            <person name="Chain P.S.G."/>
            <person name="Land M."/>
            <person name="Hauser L."/>
            <person name="Kyrpides N."/>
            <person name="Ivanova N."/>
            <person name="Cambell M.A."/>
            <person name="Heidelberg J.F."/>
            <person name="Klotz M.G."/>
            <person name="Woyke T."/>
        </authorList>
    </citation>
    <scope>NUCLEOTIDE SEQUENCE [LARGE SCALE GENOMIC DNA]</scope>
    <source>
        <strain evidence="2 3">C-113</strain>
    </source>
</reference>
<dbReference type="SUPFAM" id="SSF56935">
    <property type="entry name" value="Porins"/>
    <property type="match status" value="1"/>
</dbReference>
<feature type="compositionally biased region" description="Basic and acidic residues" evidence="1">
    <location>
        <begin position="37"/>
        <end position="56"/>
    </location>
</feature>
<dbReference type="KEGG" id="nwa:Nwat_0722"/>
<dbReference type="eggNOG" id="COG3746">
    <property type="taxonomic scope" value="Bacteria"/>
</dbReference>
<evidence type="ECO:0000256" key="1">
    <source>
        <dbReference type="SAM" id="MobiDB-lite"/>
    </source>
</evidence>
<dbReference type="Proteomes" id="UP000000393">
    <property type="component" value="Chromosome"/>
</dbReference>
<name>D8KBR6_NITWC</name>
<dbReference type="RefSeq" id="WP_013219782.1">
    <property type="nucleotide sequence ID" value="NC_014315.1"/>
</dbReference>
<dbReference type="STRING" id="105559.Nwat_0722"/>